<evidence type="ECO:0000313" key="14">
    <source>
        <dbReference type="Proteomes" id="UP000273022"/>
    </source>
</evidence>
<sequence length="336" mass="36730">MIKHVNKQQGVALIVVLLIVAVVAVIAIDITSRNQLAVRRTLNLAQYDQAYWYALSAEELAKKVIKQDLDDAEGKKVHLQQYWAQADVLFPVENGQISGTITDMRACFNINGLNAKVADAGNSNNQNPKKLPLAGEQFAGLLIALGMEPFTAEALAVSLKDYISSSSASGGFSSGDAAYESRDVPYRAAKTVMNHRSELRAVLGFTQEAYLKLVPYICAIPGNNRQLLNVNTIKVEQAPLLAGMLQNKVSVGEAESIINQRPANGYDSIDDFWNISELSALKNDNLLKSSFAVKSEYFLLDGGAKVDEAIFRLESVLQVAKNNYVDVLTRQYGGQK</sequence>
<evidence type="ECO:0000256" key="8">
    <source>
        <dbReference type="ARBA" id="ARBA00022989"/>
    </source>
</evidence>
<evidence type="ECO:0000256" key="7">
    <source>
        <dbReference type="ARBA" id="ARBA00022927"/>
    </source>
</evidence>
<dbReference type="EMBL" id="QYYH01000014">
    <property type="protein sequence ID" value="RJY18824.1"/>
    <property type="molecule type" value="Genomic_DNA"/>
</dbReference>
<evidence type="ECO:0000256" key="5">
    <source>
        <dbReference type="ARBA" id="ARBA00022519"/>
    </source>
</evidence>
<gene>
    <name evidence="13" type="ORF">D5R81_03470</name>
</gene>
<dbReference type="AlphaFoldDB" id="A0A3A6UM94"/>
<dbReference type="PANTHER" id="PTHR38831:SF1">
    <property type="entry name" value="TYPE II SECRETION SYSTEM PROTEIN K-RELATED"/>
    <property type="match status" value="1"/>
</dbReference>
<keyword evidence="4 10" id="KW-1003">Cell membrane</keyword>
<name>A0A3A6UM94_9GAMM</name>
<dbReference type="GO" id="GO:0009306">
    <property type="term" value="P:protein secretion"/>
    <property type="evidence" value="ECO:0007669"/>
    <property type="project" value="InterPro"/>
</dbReference>
<evidence type="ECO:0000313" key="13">
    <source>
        <dbReference type="EMBL" id="RJY18824.1"/>
    </source>
</evidence>
<feature type="domain" description="T2SS protein K second SAM-like" evidence="11">
    <location>
        <begin position="228"/>
        <end position="294"/>
    </location>
</feature>
<keyword evidence="5 10" id="KW-0997">Cell inner membrane</keyword>
<keyword evidence="9 10" id="KW-0472">Membrane</keyword>
<keyword evidence="7" id="KW-0653">Protein transport</keyword>
<dbReference type="Gene3D" id="3.30.1300.30">
    <property type="entry name" value="GSPII I/J protein-like"/>
    <property type="match status" value="1"/>
</dbReference>
<keyword evidence="6" id="KW-0812">Transmembrane</keyword>
<dbReference type="Pfam" id="PF21687">
    <property type="entry name" value="T2SSK_1st"/>
    <property type="match status" value="1"/>
</dbReference>
<dbReference type="PANTHER" id="PTHR38831">
    <property type="entry name" value="TYPE II SECRETION SYSTEM PROTEIN K"/>
    <property type="match status" value="1"/>
</dbReference>
<dbReference type="SUPFAM" id="SSF158544">
    <property type="entry name" value="GspK insert domain-like"/>
    <property type="match status" value="2"/>
</dbReference>
<dbReference type="NCBIfam" id="NF037980">
    <property type="entry name" value="T2SS_GspK"/>
    <property type="match status" value="1"/>
</dbReference>
<keyword evidence="14" id="KW-1185">Reference proteome</keyword>
<evidence type="ECO:0000256" key="4">
    <source>
        <dbReference type="ARBA" id="ARBA00022475"/>
    </source>
</evidence>
<dbReference type="Pfam" id="PF03934">
    <property type="entry name" value="T2SSK"/>
    <property type="match status" value="1"/>
</dbReference>
<evidence type="ECO:0000256" key="2">
    <source>
        <dbReference type="ARBA" id="ARBA00007246"/>
    </source>
</evidence>
<dbReference type="PIRSF" id="PIRSF002786">
    <property type="entry name" value="XcpX"/>
    <property type="match status" value="1"/>
</dbReference>
<dbReference type="InterPro" id="IPR005628">
    <property type="entry name" value="GspK"/>
</dbReference>
<evidence type="ECO:0000256" key="9">
    <source>
        <dbReference type="ARBA" id="ARBA00023136"/>
    </source>
</evidence>
<evidence type="ECO:0000259" key="11">
    <source>
        <dbReference type="Pfam" id="PF03934"/>
    </source>
</evidence>
<accession>A0A3A6UM94</accession>
<feature type="domain" description="T2SS protein K first SAM-like" evidence="12">
    <location>
        <begin position="106"/>
        <end position="221"/>
    </location>
</feature>
<dbReference type="OrthoDB" id="9788973at2"/>
<dbReference type="InterPro" id="IPR049031">
    <property type="entry name" value="T2SSK_SAM-like_1st"/>
</dbReference>
<protein>
    <recommendedName>
        <fullName evidence="10">Type II secretion system protein K</fullName>
    </recommendedName>
</protein>
<keyword evidence="8" id="KW-1133">Transmembrane helix</keyword>
<reference evidence="13 14" key="1">
    <citation type="submission" date="2018-09" db="EMBL/GenBank/DDBJ databases">
        <title>Phylogeny of the Shewanellaceae, and recommendation for two new genera, Pseudoshewanella and Parashewanella.</title>
        <authorList>
            <person name="Wang G."/>
        </authorList>
    </citation>
    <scope>NUCLEOTIDE SEQUENCE [LARGE SCALE GENOMIC DNA]</scope>
    <source>
        <strain evidence="13 14">KCTC 22492</strain>
    </source>
</reference>
<evidence type="ECO:0000256" key="3">
    <source>
        <dbReference type="ARBA" id="ARBA00022448"/>
    </source>
</evidence>
<comment type="similarity">
    <text evidence="2 10">Belongs to the GSP K family.</text>
</comment>
<dbReference type="RefSeq" id="WP_121852264.1">
    <property type="nucleotide sequence ID" value="NZ_CP037952.1"/>
</dbReference>
<dbReference type="InterPro" id="IPR038072">
    <property type="entry name" value="GspK_central_sf"/>
</dbReference>
<keyword evidence="3 10" id="KW-0813">Transport</keyword>
<proteinExistence type="inferred from homology"/>
<evidence type="ECO:0000256" key="6">
    <source>
        <dbReference type="ARBA" id="ARBA00022692"/>
    </source>
</evidence>
<evidence type="ECO:0000256" key="1">
    <source>
        <dbReference type="ARBA" id="ARBA00004533"/>
    </source>
</evidence>
<dbReference type="Gene3D" id="1.10.40.60">
    <property type="entry name" value="EpsJ-like"/>
    <property type="match status" value="2"/>
</dbReference>
<dbReference type="GO" id="GO:0005886">
    <property type="term" value="C:plasma membrane"/>
    <property type="evidence" value="ECO:0007669"/>
    <property type="project" value="UniProtKB-SubCell"/>
</dbReference>
<dbReference type="InterPro" id="IPR045584">
    <property type="entry name" value="Pilin-like"/>
</dbReference>
<evidence type="ECO:0000256" key="10">
    <source>
        <dbReference type="PIRNR" id="PIRNR002786"/>
    </source>
</evidence>
<dbReference type="Proteomes" id="UP000273022">
    <property type="component" value="Unassembled WGS sequence"/>
</dbReference>
<evidence type="ECO:0000259" key="12">
    <source>
        <dbReference type="Pfam" id="PF21687"/>
    </source>
</evidence>
<organism evidence="13 14">
    <name type="scientific">Parashewanella spongiae</name>
    <dbReference type="NCBI Taxonomy" id="342950"/>
    <lineage>
        <taxon>Bacteria</taxon>
        <taxon>Pseudomonadati</taxon>
        <taxon>Pseudomonadota</taxon>
        <taxon>Gammaproteobacteria</taxon>
        <taxon>Alteromonadales</taxon>
        <taxon>Shewanellaceae</taxon>
        <taxon>Parashewanella</taxon>
    </lineage>
</organism>
<dbReference type="InterPro" id="IPR049179">
    <property type="entry name" value="T2SSK_SAM-like_2nd"/>
</dbReference>
<comment type="subcellular location">
    <subcellularLocation>
        <location evidence="1 10">Cell inner membrane</location>
    </subcellularLocation>
</comment>
<comment type="caution">
    <text evidence="13">The sequence shown here is derived from an EMBL/GenBank/DDBJ whole genome shotgun (WGS) entry which is preliminary data.</text>
</comment>
<dbReference type="SUPFAM" id="SSF54523">
    <property type="entry name" value="Pili subunits"/>
    <property type="match status" value="1"/>
</dbReference>